<organism evidence="2 3">
    <name type="scientific">Flavobacterium silvisoli</name>
    <dbReference type="NCBI Taxonomy" id="2529433"/>
    <lineage>
        <taxon>Bacteria</taxon>
        <taxon>Pseudomonadati</taxon>
        <taxon>Bacteroidota</taxon>
        <taxon>Flavobacteriia</taxon>
        <taxon>Flavobacteriales</taxon>
        <taxon>Flavobacteriaceae</taxon>
        <taxon>Flavobacterium</taxon>
    </lineage>
</organism>
<evidence type="ECO:0000256" key="1">
    <source>
        <dbReference type="SAM" id="SignalP"/>
    </source>
</evidence>
<gene>
    <name evidence="2" type="ORF">EZL74_11210</name>
</gene>
<dbReference type="AlphaFoldDB" id="A0A4Q9YRG7"/>
<keyword evidence="1" id="KW-0732">Signal</keyword>
<evidence type="ECO:0000313" key="2">
    <source>
        <dbReference type="EMBL" id="TBX66148.1"/>
    </source>
</evidence>
<feature type="signal peptide" evidence="1">
    <location>
        <begin position="1"/>
        <end position="23"/>
    </location>
</feature>
<reference evidence="2 3" key="1">
    <citation type="submission" date="2019-02" db="EMBL/GenBank/DDBJ databases">
        <title>Flavobacterium sp. RD-2-33 isolated from forest soil.</title>
        <authorList>
            <person name="Chaudhary D.K."/>
        </authorList>
    </citation>
    <scope>NUCLEOTIDE SEQUENCE [LARGE SCALE GENOMIC DNA]</scope>
    <source>
        <strain evidence="2 3">RD-2-33</strain>
    </source>
</reference>
<sequence length="179" mass="21411">MDKRYFQLLTLLCSVLLSKNAFSKGLSDTIKLFEDEHIVVFDYGRGNIDFKHKSEGKLRNDNYKYQVRKFYNRPIYLGSKNKTIISKIGLDALTNIYIKKATIYQNEHYFNDISVDDSKIKIIHKIDGSRIKFYYLKAYYVYEYKNGEFKNYWCDEEHTEYSFVEISINGKLIYFKNIN</sequence>
<evidence type="ECO:0000313" key="3">
    <source>
        <dbReference type="Proteomes" id="UP000293300"/>
    </source>
</evidence>
<dbReference type="RefSeq" id="WP_131476720.1">
    <property type="nucleotide sequence ID" value="NZ_SJPE01000015.1"/>
</dbReference>
<feature type="chain" id="PRO_5020185293" evidence="1">
    <location>
        <begin position="24"/>
        <end position="179"/>
    </location>
</feature>
<keyword evidence="3" id="KW-1185">Reference proteome</keyword>
<comment type="caution">
    <text evidence="2">The sequence shown here is derived from an EMBL/GenBank/DDBJ whole genome shotgun (WGS) entry which is preliminary data.</text>
</comment>
<name>A0A4Q9YRG7_9FLAO</name>
<dbReference type="EMBL" id="SJPE01000015">
    <property type="protein sequence ID" value="TBX66148.1"/>
    <property type="molecule type" value="Genomic_DNA"/>
</dbReference>
<protein>
    <submittedName>
        <fullName evidence="2">Uncharacterized protein</fullName>
    </submittedName>
</protein>
<dbReference type="Proteomes" id="UP000293300">
    <property type="component" value="Unassembled WGS sequence"/>
</dbReference>
<proteinExistence type="predicted"/>
<accession>A0A4Q9YRG7</accession>